<reference evidence="2 3" key="1">
    <citation type="journal article" date="2012" name="J. Bacteriol.">
        <title>Genome Sequence of the Alkane-Degrading Bacterium Alcanivorax hongdengensis Type Strain A-11-3.</title>
        <authorList>
            <person name="Lai Q."/>
            <person name="Shao Z."/>
        </authorList>
    </citation>
    <scope>NUCLEOTIDE SEQUENCE [LARGE SCALE GENOMIC DNA]</scope>
    <source>
        <strain evidence="2 3">A-11-3</strain>
    </source>
</reference>
<dbReference type="InterPro" id="IPR029044">
    <property type="entry name" value="Nucleotide-diphossugar_trans"/>
</dbReference>
<dbReference type="STRING" id="1177179.A11A3_14350"/>
<accession>L0WC07</accession>
<dbReference type="Pfam" id="PF00535">
    <property type="entry name" value="Glycos_transf_2"/>
    <property type="match status" value="1"/>
</dbReference>
<dbReference type="RefSeq" id="WP_008930040.1">
    <property type="nucleotide sequence ID" value="NZ_AMRJ01000029.1"/>
</dbReference>
<sequence>MKPTITLAVSTIGDKIDTALELLEPFRDEEGLELIVLAQKSPNRLKTQIDTIKSEKNIRLIPLDSVGLSKSRNAAIKAATGDYIWILDDDVSIEKHHIQIIKDALHDKPDHIHIGQIECSDCKGFYKDYSRSRKGRLGLLRISSIEILAPTRKIREYGVVFNESIGLGTSLPSGEENVFLLDCLNAGIPFNFINKTIIGHPCNIEERQPRHAWKNPAQLQSKGNIARHVGGFSGLALLALWGSRALIYTKSIKAIYSILKGYTSPPSRVSQDSP</sequence>
<keyword evidence="2" id="KW-0808">Transferase</keyword>
<evidence type="ECO:0000313" key="3">
    <source>
        <dbReference type="Proteomes" id="UP000010164"/>
    </source>
</evidence>
<feature type="domain" description="Glycosyltransferase 2-like" evidence="1">
    <location>
        <begin position="17"/>
        <end position="130"/>
    </location>
</feature>
<gene>
    <name evidence="2" type="ORF">A11A3_14350</name>
</gene>
<dbReference type="OrthoDB" id="5245171at2"/>
<keyword evidence="3" id="KW-1185">Reference proteome</keyword>
<dbReference type="CDD" id="cd00761">
    <property type="entry name" value="Glyco_tranf_GTA_type"/>
    <property type="match status" value="1"/>
</dbReference>
<name>L0WC07_9GAMM</name>
<dbReference type="Gene3D" id="3.90.550.10">
    <property type="entry name" value="Spore Coat Polysaccharide Biosynthesis Protein SpsA, Chain A"/>
    <property type="match status" value="1"/>
</dbReference>
<dbReference type="GO" id="GO:0016740">
    <property type="term" value="F:transferase activity"/>
    <property type="evidence" value="ECO:0007669"/>
    <property type="project" value="UniProtKB-KW"/>
</dbReference>
<dbReference type="InterPro" id="IPR001173">
    <property type="entry name" value="Glyco_trans_2-like"/>
</dbReference>
<evidence type="ECO:0000259" key="1">
    <source>
        <dbReference type="Pfam" id="PF00535"/>
    </source>
</evidence>
<dbReference type="EMBL" id="AMRJ01000029">
    <property type="protein sequence ID" value="EKF73275.1"/>
    <property type="molecule type" value="Genomic_DNA"/>
</dbReference>
<dbReference type="AlphaFoldDB" id="L0WC07"/>
<dbReference type="SUPFAM" id="SSF53448">
    <property type="entry name" value="Nucleotide-diphospho-sugar transferases"/>
    <property type="match status" value="1"/>
</dbReference>
<proteinExistence type="predicted"/>
<organism evidence="2 3">
    <name type="scientific">Alcanivorax hongdengensis A-11-3</name>
    <dbReference type="NCBI Taxonomy" id="1177179"/>
    <lineage>
        <taxon>Bacteria</taxon>
        <taxon>Pseudomonadati</taxon>
        <taxon>Pseudomonadota</taxon>
        <taxon>Gammaproteobacteria</taxon>
        <taxon>Oceanospirillales</taxon>
        <taxon>Alcanivoracaceae</taxon>
        <taxon>Alcanivorax</taxon>
    </lineage>
</organism>
<protein>
    <submittedName>
        <fullName evidence="2">Glycosyltransferase</fullName>
    </submittedName>
</protein>
<dbReference type="eggNOG" id="COG1216">
    <property type="taxonomic scope" value="Bacteria"/>
</dbReference>
<dbReference type="Proteomes" id="UP000010164">
    <property type="component" value="Unassembled WGS sequence"/>
</dbReference>
<evidence type="ECO:0000313" key="2">
    <source>
        <dbReference type="EMBL" id="EKF73275.1"/>
    </source>
</evidence>
<comment type="caution">
    <text evidence="2">The sequence shown here is derived from an EMBL/GenBank/DDBJ whole genome shotgun (WGS) entry which is preliminary data.</text>
</comment>